<feature type="non-terminal residue" evidence="2">
    <location>
        <position position="1"/>
    </location>
</feature>
<dbReference type="Proteomes" id="UP000626109">
    <property type="component" value="Unassembled WGS sequence"/>
</dbReference>
<dbReference type="AlphaFoldDB" id="A0A813KBF0"/>
<proteinExistence type="predicted"/>
<feature type="compositionally biased region" description="Basic and acidic residues" evidence="1">
    <location>
        <begin position="32"/>
        <end position="50"/>
    </location>
</feature>
<evidence type="ECO:0000313" key="3">
    <source>
        <dbReference type="Proteomes" id="UP000626109"/>
    </source>
</evidence>
<organism evidence="2 3">
    <name type="scientific">Polarella glacialis</name>
    <name type="common">Dinoflagellate</name>
    <dbReference type="NCBI Taxonomy" id="89957"/>
    <lineage>
        <taxon>Eukaryota</taxon>
        <taxon>Sar</taxon>
        <taxon>Alveolata</taxon>
        <taxon>Dinophyceae</taxon>
        <taxon>Suessiales</taxon>
        <taxon>Suessiaceae</taxon>
        <taxon>Polarella</taxon>
    </lineage>
</organism>
<accession>A0A813KBF0</accession>
<evidence type="ECO:0000313" key="2">
    <source>
        <dbReference type="EMBL" id="CAE8699003.1"/>
    </source>
</evidence>
<dbReference type="EMBL" id="CAJNNW010029094">
    <property type="protein sequence ID" value="CAE8699003.1"/>
    <property type="molecule type" value="Genomic_DNA"/>
</dbReference>
<feature type="region of interest" description="Disordered" evidence="1">
    <location>
        <begin position="31"/>
        <end position="50"/>
    </location>
</feature>
<comment type="caution">
    <text evidence="2">The sequence shown here is derived from an EMBL/GenBank/DDBJ whole genome shotgun (WGS) entry which is preliminary data.</text>
</comment>
<sequence length="125" mass="14311">KQLVERQTRPSWLKVCTCQNADRCRAVRHNARVPEDDRQPKDEEKSFFEDMRPTCVEMIQRWHSGESSHADASDLAAEYSADEAGINRLMKDLFAIKSDPFVQAADLKLSIIKFTAPSRPRPPPQ</sequence>
<name>A0A813KBF0_POLGL</name>
<protein>
    <submittedName>
        <fullName evidence="2">Uncharacterized protein</fullName>
    </submittedName>
</protein>
<reference evidence="2" key="1">
    <citation type="submission" date="2021-02" db="EMBL/GenBank/DDBJ databases">
        <authorList>
            <person name="Dougan E. K."/>
            <person name="Rhodes N."/>
            <person name="Thang M."/>
            <person name="Chan C."/>
        </authorList>
    </citation>
    <scope>NUCLEOTIDE SEQUENCE</scope>
</reference>
<evidence type="ECO:0000256" key="1">
    <source>
        <dbReference type="SAM" id="MobiDB-lite"/>
    </source>
</evidence>
<gene>
    <name evidence="2" type="ORF">PGLA2088_LOCUS30974</name>
</gene>